<keyword evidence="3" id="KW-0687">Ribonucleoprotein</keyword>
<dbReference type="InterPro" id="IPR003256">
    <property type="entry name" value="Ribosomal_uL24"/>
</dbReference>
<dbReference type="InterPro" id="IPR014722">
    <property type="entry name" value="Rib_uL2_dom2"/>
</dbReference>
<reference evidence="5" key="1">
    <citation type="submission" date="2022-07" db="EMBL/GenBank/DDBJ databases">
        <title>Phylogenomic reconstructions and comparative analyses of Kickxellomycotina fungi.</title>
        <authorList>
            <person name="Reynolds N.K."/>
            <person name="Stajich J.E."/>
            <person name="Barry K."/>
            <person name="Grigoriev I.V."/>
            <person name="Crous P."/>
            <person name="Smith M.E."/>
        </authorList>
    </citation>
    <scope>NUCLEOTIDE SEQUENCE</scope>
    <source>
        <strain evidence="5">RSA 1196</strain>
    </source>
</reference>
<evidence type="ECO:0000313" key="6">
    <source>
        <dbReference type="Proteomes" id="UP001150925"/>
    </source>
</evidence>
<keyword evidence="2" id="KW-0689">Ribosomal protein</keyword>
<evidence type="ECO:0000313" key="5">
    <source>
        <dbReference type="EMBL" id="KAJ1959022.1"/>
    </source>
</evidence>
<dbReference type="OrthoDB" id="359154at2759"/>
<dbReference type="InterPro" id="IPR057264">
    <property type="entry name" value="Ribosomal_uL24_C"/>
</dbReference>
<name>A0A9W8AK53_9FUNG</name>
<evidence type="ECO:0000256" key="1">
    <source>
        <dbReference type="ARBA" id="ARBA00010618"/>
    </source>
</evidence>
<dbReference type="Pfam" id="PF17136">
    <property type="entry name" value="ribosomal_L24"/>
    <property type="match status" value="1"/>
</dbReference>
<organism evidence="5 6">
    <name type="scientific">Dispira parvispora</name>
    <dbReference type="NCBI Taxonomy" id="1520584"/>
    <lineage>
        <taxon>Eukaryota</taxon>
        <taxon>Fungi</taxon>
        <taxon>Fungi incertae sedis</taxon>
        <taxon>Zoopagomycota</taxon>
        <taxon>Kickxellomycotina</taxon>
        <taxon>Dimargaritomycetes</taxon>
        <taxon>Dimargaritales</taxon>
        <taxon>Dimargaritaceae</taxon>
        <taxon>Dispira</taxon>
    </lineage>
</organism>
<dbReference type="InterPro" id="IPR008991">
    <property type="entry name" value="Translation_prot_SH3-like_sf"/>
</dbReference>
<evidence type="ECO:0000256" key="2">
    <source>
        <dbReference type="ARBA" id="ARBA00022980"/>
    </source>
</evidence>
<dbReference type="GO" id="GO:0003723">
    <property type="term" value="F:RNA binding"/>
    <property type="evidence" value="ECO:0007669"/>
    <property type="project" value="InterPro"/>
</dbReference>
<dbReference type="GO" id="GO:0006412">
    <property type="term" value="P:translation"/>
    <property type="evidence" value="ECO:0007669"/>
    <property type="project" value="InterPro"/>
</dbReference>
<dbReference type="EMBL" id="JANBPY010001702">
    <property type="protein sequence ID" value="KAJ1959022.1"/>
    <property type="molecule type" value="Genomic_DNA"/>
</dbReference>
<dbReference type="SUPFAM" id="SSF50104">
    <property type="entry name" value="Translation proteins SH3-like domain"/>
    <property type="match status" value="1"/>
</dbReference>
<proteinExistence type="inferred from homology"/>
<dbReference type="GO" id="GO:1990904">
    <property type="term" value="C:ribonucleoprotein complex"/>
    <property type="evidence" value="ECO:0007669"/>
    <property type="project" value="UniProtKB-KW"/>
</dbReference>
<gene>
    <name evidence="5" type="ORF">IWQ62_004777</name>
</gene>
<dbReference type="Proteomes" id="UP001150925">
    <property type="component" value="Unassembled WGS sequence"/>
</dbReference>
<dbReference type="GO" id="GO:0003735">
    <property type="term" value="F:structural constituent of ribosome"/>
    <property type="evidence" value="ECO:0007669"/>
    <property type="project" value="InterPro"/>
</dbReference>
<evidence type="ECO:0000259" key="4">
    <source>
        <dbReference type="Pfam" id="PF17136"/>
    </source>
</evidence>
<dbReference type="GO" id="GO:0005840">
    <property type="term" value="C:ribosome"/>
    <property type="evidence" value="ECO:0007669"/>
    <property type="project" value="UniProtKB-KW"/>
</dbReference>
<dbReference type="Gene3D" id="2.30.30.30">
    <property type="match status" value="1"/>
</dbReference>
<protein>
    <recommendedName>
        <fullName evidence="4">Large ribosomal subunit protein uL24 C-terminal domain-containing protein</fullName>
    </recommendedName>
</protein>
<feature type="domain" description="Large ribosomal subunit protein uL24 C-terminal" evidence="4">
    <location>
        <begin position="14"/>
        <end position="79"/>
    </location>
</feature>
<accession>A0A9W8AK53</accession>
<sequence length="145" mass="16536">MVNAGDASYVPTKVFKHVPMTASSPTGKIQKEMPIHVTNVQLIDPSNGRPTRVAHRLVENSETKKMEHQRIAKGSKTVIPKMVDLDYQKDWKDGMFDTTPEAVKEVTFKPNLLEPVFPDGVLAELRNVHKHKYYESKRKVRQAKK</sequence>
<dbReference type="AlphaFoldDB" id="A0A9W8AK53"/>
<dbReference type="CDD" id="cd06089">
    <property type="entry name" value="KOW_RPL26"/>
    <property type="match status" value="1"/>
</dbReference>
<evidence type="ECO:0000256" key="3">
    <source>
        <dbReference type="ARBA" id="ARBA00023274"/>
    </source>
</evidence>
<dbReference type="InterPro" id="IPR041988">
    <property type="entry name" value="Ribosomal_uL24_KOW"/>
</dbReference>
<dbReference type="PANTHER" id="PTHR12903">
    <property type="entry name" value="MITOCHONDRIAL RIBOSOMAL PROTEIN L24"/>
    <property type="match status" value="1"/>
</dbReference>
<comment type="caution">
    <text evidence="5">The sequence shown here is derived from an EMBL/GenBank/DDBJ whole genome shotgun (WGS) entry which is preliminary data.</text>
</comment>
<keyword evidence="6" id="KW-1185">Reference proteome</keyword>
<comment type="similarity">
    <text evidence="1">Belongs to the universal ribosomal protein uL24 family.</text>
</comment>